<sequence length="409" mass="47699">MRLPDRPRPHLSMRATGVSLKHKFGELKPQKSDSQGLALPGFSNLNHAVKWGVRVENENYEKKLAKSHDDLKTVLEYYPIDPKSIKLLFTRGGRSKWLIESDQGNLILRQEYINPKRMLFIVGAHWHLQNKGLPIAKLIPTKRGGLCLSGGDHVYLLYEAREGEPLLYYNKSQMMKTMAFTGAFHKASEGYLPPPGSKRRTRTGKWKKLYRWKIQELEDNKKIAQEDPEDEFSRLFLENVDRMLKRGYEALEELDRPGFTQWSEETIRSGMFCQQDDTMARMIVKDEQAVMKDLHSITIDLPARDLRIILNKLMKKLAVWDTDVVSELLSAYDRVHPLSEDQYRVLWTDLKFPHLFCAISHKYYLGQKKSWGDEKFLMNFRNIIAVENSKEAFLSQFDQIYQNIKGEKS</sequence>
<protein>
    <submittedName>
        <fullName evidence="1">Spore coat protein</fullName>
    </submittedName>
</protein>
<dbReference type="PANTHER" id="PTHR39179:SF1">
    <property type="entry name" value="SPORE COAT PROTEIN I"/>
    <property type="match status" value="1"/>
</dbReference>
<keyword evidence="1" id="KW-0946">Virion</keyword>
<dbReference type="EMBL" id="AWTC01000005">
    <property type="protein sequence ID" value="EST12434.1"/>
    <property type="molecule type" value="Genomic_DNA"/>
</dbReference>
<keyword evidence="1" id="KW-0167">Capsid protein</keyword>
<dbReference type="PATRIC" id="fig|1395513.3.peg.1491"/>
<dbReference type="SUPFAM" id="SSF56112">
    <property type="entry name" value="Protein kinase-like (PK-like)"/>
    <property type="match status" value="1"/>
</dbReference>
<dbReference type="PANTHER" id="PTHR39179">
    <property type="entry name" value="SPORE COAT PROTEIN I"/>
    <property type="match status" value="1"/>
</dbReference>
<dbReference type="Gene3D" id="3.30.200.20">
    <property type="entry name" value="Phosphorylase Kinase, domain 1"/>
    <property type="match status" value="1"/>
</dbReference>
<dbReference type="NCBIfam" id="TIGR02906">
    <property type="entry name" value="spore_CotS"/>
    <property type="match status" value="1"/>
</dbReference>
<evidence type="ECO:0000313" key="2">
    <source>
        <dbReference type="Proteomes" id="UP000018296"/>
    </source>
</evidence>
<dbReference type="InterPro" id="IPR014255">
    <property type="entry name" value="Spore_coat_CotS"/>
</dbReference>
<dbReference type="STRING" id="1395513.P343_07335"/>
<dbReference type="Proteomes" id="UP000018296">
    <property type="component" value="Unassembled WGS sequence"/>
</dbReference>
<dbReference type="GO" id="GO:0042601">
    <property type="term" value="C:endospore-forming forespore"/>
    <property type="evidence" value="ECO:0007669"/>
    <property type="project" value="TreeGrafter"/>
</dbReference>
<keyword evidence="2" id="KW-1185">Reference proteome</keyword>
<dbReference type="InterPro" id="IPR047175">
    <property type="entry name" value="CotS-like"/>
</dbReference>
<name>V6J6N5_9BACL</name>
<evidence type="ECO:0000313" key="1">
    <source>
        <dbReference type="EMBL" id="EST12434.1"/>
    </source>
</evidence>
<comment type="caution">
    <text evidence="1">The sequence shown here is derived from an EMBL/GenBank/DDBJ whole genome shotgun (WGS) entry which is preliminary data.</text>
</comment>
<accession>V6J6N5</accession>
<organism evidence="1 2">
    <name type="scientific">Sporolactobacillus laevolacticus DSM 442</name>
    <dbReference type="NCBI Taxonomy" id="1395513"/>
    <lineage>
        <taxon>Bacteria</taxon>
        <taxon>Bacillati</taxon>
        <taxon>Bacillota</taxon>
        <taxon>Bacilli</taxon>
        <taxon>Bacillales</taxon>
        <taxon>Sporolactobacillaceae</taxon>
        <taxon>Sporolactobacillus</taxon>
    </lineage>
</organism>
<dbReference type="eggNOG" id="COG2334">
    <property type="taxonomic scope" value="Bacteria"/>
</dbReference>
<proteinExistence type="predicted"/>
<dbReference type="Gene3D" id="3.90.1200.10">
    <property type="match status" value="1"/>
</dbReference>
<gene>
    <name evidence="1" type="ORF">P343_07335</name>
</gene>
<reference evidence="1 2" key="1">
    <citation type="journal article" date="2013" name="Genome Announc.">
        <title>Genome Sequence of Sporolactobacillus laevolacticus DSM442, an Efficient Polymer-Grade D-Lactate Producer from Agricultural Waste Cottonseed as a Nitrogen Source.</title>
        <authorList>
            <person name="Wang H."/>
            <person name="Wang L."/>
            <person name="Ju J."/>
            <person name="Yu B."/>
            <person name="Ma Y."/>
        </authorList>
    </citation>
    <scope>NUCLEOTIDE SEQUENCE [LARGE SCALE GENOMIC DNA]</scope>
    <source>
        <strain evidence="1 2">DSM 442</strain>
    </source>
</reference>
<dbReference type="InterPro" id="IPR011009">
    <property type="entry name" value="Kinase-like_dom_sf"/>
</dbReference>
<dbReference type="AlphaFoldDB" id="V6J6N5"/>